<dbReference type="Proteomes" id="UP000285712">
    <property type="component" value="Unassembled WGS sequence"/>
</dbReference>
<feature type="region of interest" description="Disordered" evidence="1">
    <location>
        <begin position="58"/>
        <end position="85"/>
    </location>
</feature>
<evidence type="ECO:0000256" key="1">
    <source>
        <dbReference type="SAM" id="MobiDB-lite"/>
    </source>
</evidence>
<evidence type="ECO:0000313" key="4">
    <source>
        <dbReference type="Proteomes" id="UP000285430"/>
    </source>
</evidence>
<comment type="caution">
    <text evidence="2">The sequence shown here is derived from an EMBL/GenBank/DDBJ whole genome shotgun (WGS) entry which is preliminary data.</text>
</comment>
<evidence type="ECO:0000313" key="3">
    <source>
        <dbReference type="EMBL" id="RHZ28940.1"/>
    </source>
</evidence>
<evidence type="ECO:0000313" key="5">
    <source>
        <dbReference type="Proteomes" id="UP000285712"/>
    </source>
</evidence>
<name>A0A3R7ARP8_APHAT</name>
<gene>
    <name evidence="2" type="ORF">DYB35_002986</name>
    <name evidence="3" type="ORF">DYB37_008114</name>
</gene>
<reference evidence="4 5" key="1">
    <citation type="submission" date="2018-08" db="EMBL/GenBank/DDBJ databases">
        <title>Aphanomyces genome sequencing and annotation.</title>
        <authorList>
            <person name="Minardi D."/>
            <person name="Oidtmann B."/>
            <person name="Van Der Giezen M."/>
            <person name="Studholme D.J."/>
        </authorList>
    </citation>
    <scope>NUCLEOTIDE SEQUENCE [LARGE SCALE GENOMIC DNA]</scope>
    <source>
        <strain evidence="3 4">Da</strain>
        <strain evidence="2 5">Sv</strain>
    </source>
</reference>
<proteinExistence type="predicted"/>
<dbReference type="EMBL" id="QUTH01001871">
    <property type="protein sequence ID" value="RHZ28940.1"/>
    <property type="molecule type" value="Genomic_DNA"/>
</dbReference>
<accession>A0A3R7ARP8</accession>
<evidence type="ECO:0000313" key="2">
    <source>
        <dbReference type="EMBL" id="RHY87022.1"/>
    </source>
</evidence>
<sequence>MNFDHWGCFELRLCYNNIGVQHIKNHHVPQNEAYRCQKATQAKTGVKKLSSKVLRRIQARKERDGDDDDNKSDKDQGEETIMETE</sequence>
<dbReference type="AlphaFoldDB" id="A0A3R7ARP8"/>
<dbReference type="Proteomes" id="UP000285430">
    <property type="component" value="Unassembled WGS sequence"/>
</dbReference>
<organism evidence="2 5">
    <name type="scientific">Aphanomyces astaci</name>
    <name type="common">Crayfish plague agent</name>
    <dbReference type="NCBI Taxonomy" id="112090"/>
    <lineage>
        <taxon>Eukaryota</taxon>
        <taxon>Sar</taxon>
        <taxon>Stramenopiles</taxon>
        <taxon>Oomycota</taxon>
        <taxon>Saprolegniomycetes</taxon>
        <taxon>Saprolegniales</taxon>
        <taxon>Verrucalvaceae</taxon>
        <taxon>Aphanomyces</taxon>
    </lineage>
</organism>
<protein>
    <submittedName>
        <fullName evidence="2">Uncharacterized protein</fullName>
    </submittedName>
</protein>
<dbReference type="EMBL" id="QUTG01004852">
    <property type="protein sequence ID" value="RHY87022.1"/>
    <property type="molecule type" value="Genomic_DNA"/>
</dbReference>